<evidence type="ECO:0000313" key="7">
    <source>
        <dbReference type="Proteomes" id="UP000320653"/>
    </source>
</evidence>
<dbReference type="PANTHER" id="PTHR42910:SF1">
    <property type="entry name" value="MAJOR FACILITATOR SUPERFAMILY (MFS) PROFILE DOMAIN-CONTAINING PROTEIN"/>
    <property type="match status" value="1"/>
</dbReference>
<feature type="transmembrane region" description="Helical" evidence="4">
    <location>
        <begin position="108"/>
        <end position="130"/>
    </location>
</feature>
<evidence type="ECO:0000313" key="6">
    <source>
        <dbReference type="EMBL" id="TWF47548.1"/>
    </source>
</evidence>
<comment type="caution">
    <text evidence="6">The sequence shown here is derived from an EMBL/GenBank/DDBJ whole genome shotgun (WGS) entry which is preliminary data.</text>
</comment>
<feature type="transmembrane region" description="Helical" evidence="4">
    <location>
        <begin position="49"/>
        <end position="70"/>
    </location>
</feature>
<keyword evidence="3 4" id="KW-0472">Membrane</keyword>
<feature type="transmembrane region" description="Helical" evidence="4">
    <location>
        <begin position="16"/>
        <end position="37"/>
    </location>
</feature>
<dbReference type="CDD" id="cd17324">
    <property type="entry name" value="MFS_NepI_like"/>
    <property type="match status" value="1"/>
</dbReference>
<organism evidence="6 7">
    <name type="scientific">Neorhizobium alkalisoli</name>
    <dbReference type="NCBI Taxonomy" id="528178"/>
    <lineage>
        <taxon>Bacteria</taxon>
        <taxon>Pseudomonadati</taxon>
        <taxon>Pseudomonadota</taxon>
        <taxon>Alphaproteobacteria</taxon>
        <taxon>Hyphomicrobiales</taxon>
        <taxon>Rhizobiaceae</taxon>
        <taxon>Rhizobium/Agrobacterium group</taxon>
        <taxon>Neorhizobium</taxon>
    </lineage>
</organism>
<reference evidence="6 7" key="1">
    <citation type="submission" date="2019-06" db="EMBL/GenBank/DDBJ databases">
        <title>Sorghum-associated microbial communities from plants grown in Nebraska, USA.</title>
        <authorList>
            <person name="Schachtman D."/>
        </authorList>
    </citation>
    <scope>NUCLEOTIDE SEQUENCE [LARGE SCALE GENOMIC DNA]</scope>
    <source>
        <strain evidence="6 7">1225</strain>
    </source>
</reference>
<feature type="transmembrane region" description="Helical" evidence="4">
    <location>
        <begin position="344"/>
        <end position="364"/>
    </location>
</feature>
<dbReference type="InterPro" id="IPR036259">
    <property type="entry name" value="MFS_trans_sf"/>
</dbReference>
<evidence type="ECO:0000256" key="3">
    <source>
        <dbReference type="ARBA" id="ARBA00023136"/>
    </source>
</evidence>
<evidence type="ECO:0000256" key="1">
    <source>
        <dbReference type="ARBA" id="ARBA00022692"/>
    </source>
</evidence>
<protein>
    <submittedName>
        <fullName evidence="6">Putative MFS family arabinose efflux permease</fullName>
    </submittedName>
</protein>
<feature type="transmembrane region" description="Helical" evidence="4">
    <location>
        <begin position="82"/>
        <end position="102"/>
    </location>
</feature>
<dbReference type="InterPro" id="IPR020846">
    <property type="entry name" value="MFS_dom"/>
</dbReference>
<keyword evidence="7" id="KW-1185">Reference proteome</keyword>
<dbReference type="AlphaFoldDB" id="A0A561QB06"/>
<dbReference type="InterPro" id="IPR011701">
    <property type="entry name" value="MFS"/>
</dbReference>
<sequence length="406" mass="42065">MEKQSADPTQIRRGTIPVMAVACGVMVGNIYLCQPLLGAIAKDFGVPESIASLVAVMTQVGYALGILLLVPLSDMAEPRSLVRWMSALAAVGLLMACLAPAIPVLLAASIFLAFVTVVPQVLIPLATSLVAPEHRGRAVGSLATGLIMGILLSRTISGLVAGYGGSWRASYGLASVLSVVVFFLVPAFMPKKSEHATSIGYFKLLASLPPLLKHRDLILSMAMNFLVFGAFSAFWATMAFHLATPEFSLGPAAAGLFGLWGAPGALLAPMAGRLSDRWGPARVNVLGFASVLICFAIAITIGAHSLIALVIVVNLLDFGLQSGQVANQTRIFAIAPEIRGRLNTLYMVSTFGGGAIGALAGGYAWSAAGWTGVCLLGFVATCLAATILATGVATATSSKQGHRSEP</sequence>
<dbReference type="Pfam" id="PF07690">
    <property type="entry name" value="MFS_1"/>
    <property type="match status" value="1"/>
</dbReference>
<evidence type="ECO:0000256" key="2">
    <source>
        <dbReference type="ARBA" id="ARBA00022989"/>
    </source>
</evidence>
<feature type="transmembrane region" description="Helical" evidence="4">
    <location>
        <begin position="252"/>
        <end position="271"/>
    </location>
</feature>
<accession>A0A561QB06</accession>
<proteinExistence type="predicted"/>
<feature type="transmembrane region" description="Helical" evidence="4">
    <location>
        <begin position="370"/>
        <end position="393"/>
    </location>
</feature>
<dbReference type="PANTHER" id="PTHR42910">
    <property type="entry name" value="TRANSPORTER SCO4007-RELATED"/>
    <property type="match status" value="1"/>
</dbReference>
<name>A0A561QB06_9HYPH</name>
<evidence type="ECO:0000259" key="5">
    <source>
        <dbReference type="PROSITE" id="PS50850"/>
    </source>
</evidence>
<dbReference type="PROSITE" id="PS50850">
    <property type="entry name" value="MFS"/>
    <property type="match status" value="1"/>
</dbReference>
<dbReference type="Gene3D" id="1.20.1250.20">
    <property type="entry name" value="MFS general substrate transporter like domains"/>
    <property type="match status" value="1"/>
</dbReference>
<feature type="transmembrane region" description="Helical" evidence="4">
    <location>
        <begin position="217"/>
        <end position="240"/>
    </location>
</feature>
<dbReference type="GO" id="GO:0022857">
    <property type="term" value="F:transmembrane transporter activity"/>
    <property type="evidence" value="ECO:0007669"/>
    <property type="project" value="InterPro"/>
</dbReference>
<dbReference type="Proteomes" id="UP000320653">
    <property type="component" value="Unassembled WGS sequence"/>
</dbReference>
<dbReference type="EMBL" id="VIWP01000011">
    <property type="protein sequence ID" value="TWF47548.1"/>
    <property type="molecule type" value="Genomic_DNA"/>
</dbReference>
<evidence type="ECO:0000256" key="4">
    <source>
        <dbReference type="SAM" id="Phobius"/>
    </source>
</evidence>
<feature type="domain" description="Major facilitator superfamily (MFS) profile" evidence="5">
    <location>
        <begin position="15"/>
        <end position="397"/>
    </location>
</feature>
<feature type="transmembrane region" description="Helical" evidence="4">
    <location>
        <begin position="169"/>
        <end position="189"/>
    </location>
</feature>
<feature type="transmembrane region" description="Helical" evidence="4">
    <location>
        <begin position="142"/>
        <end position="163"/>
    </location>
</feature>
<gene>
    <name evidence="6" type="ORF">FHW37_11151</name>
</gene>
<dbReference type="SUPFAM" id="SSF103473">
    <property type="entry name" value="MFS general substrate transporter"/>
    <property type="match status" value="1"/>
</dbReference>
<keyword evidence="2 4" id="KW-1133">Transmembrane helix</keyword>
<dbReference type="OrthoDB" id="9815356at2"/>
<keyword evidence="1 4" id="KW-0812">Transmembrane</keyword>